<dbReference type="InterPro" id="IPR050707">
    <property type="entry name" value="HTH_MetabolicPath_Reg"/>
</dbReference>
<dbReference type="PANTHER" id="PTHR30136:SF24">
    <property type="entry name" value="HTH-TYPE TRANSCRIPTIONAL REPRESSOR ALLR"/>
    <property type="match status" value="1"/>
</dbReference>
<evidence type="ECO:0000313" key="6">
    <source>
        <dbReference type="EMBL" id="CAI9122057.1"/>
    </source>
</evidence>
<feature type="domain" description="IclR-ED" evidence="5">
    <location>
        <begin position="74"/>
        <end position="251"/>
    </location>
</feature>
<keyword evidence="2" id="KW-0238">DNA-binding</keyword>
<dbReference type="SMART" id="SM00346">
    <property type="entry name" value="HTH_ICLR"/>
    <property type="match status" value="1"/>
</dbReference>
<dbReference type="InterPro" id="IPR036390">
    <property type="entry name" value="WH_DNA-bd_sf"/>
</dbReference>
<evidence type="ECO:0000259" key="4">
    <source>
        <dbReference type="PROSITE" id="PS51077"/>
    </source>
</evidence>
<dbReference type="Pfam" id="PF09339">
    <property type="entry name" value="HTH_IclR"/>
    <property type="match status" value="1"/>
</dbReference>
<reference evidence="6" key="1">
    <citation type="submission" date="2023-03" db="EMBL/GenBank/DDBJ databases">
        <authorList>
            <person name="Cleenwerck I."/>
        </authorList>
    </citation>
    <scope>NUCLEOTIDE SEQUENCE</scope>
    <source>
        <strain evidence="6">LMG 32879</strain>
    </source>
</reference>
<dbReference type="GO" id="GO:0003677">
    <property type="term" value="F:DNA binding"/>
    <property type="evidence" value="ECO:0007669"/>
    <property type="project" value="UniProtKB-KW"/>
</dbReference>
<dbReference type="PANTHER" id="PTHR30136">
    <property type="entry name" value="HELIX-TURN-HELIX TRANSCRIPTIONAL REGULATOR, ICLR FAMILY"/>
    <property type="match status" value="1"/>
</dbReference>
<gene>
    <name evidence="6" type="ORF">LMG32879_002913</name>
</gene>
<accession>A0AA35Y4Q0</accession>
<keyword evidence="7" id="KW-1185">Reference proteome</keyword>
<name>A0AA35Y4Q0_9PROT</name>
<evidence type="ECO:0000313" key="7">
    <source>
        <dbReference type="Proteomes" id="UP001176960"/>
    </source>
</evidence>
<sequence length="259" mass="28019">MFLSRNKTEWPAGTQTLGRGLSIVHAVSNGASTLTELGRAVGCTRSTTQRLASALLRQGWLRLNPSGRYVLGPQLSRLASQAQSGTPLAILCRPVLQDLADRTRDAILLASREEDSFECLDRIESRREAETRLRPGQRALLASSGLGQALLIDEDVEDWADQFAIAYGEDKSPDAWIDAMHAHRARGCVFDFDVSEAGSRSVAVPLRDGHNTIVGAICLTAPSAFMGEARVRTLAPIVMHAAHEISAKLGWQPTAHAAE</sequence>
<evidence type="ECO:0000256" key="3">
    <source>
        <dbReference type="ARBA" id="ARBA00023163"/>
    </source>
</evidence>
<dbReference type="Proteomes" id="UP001176960">
    <property type="component" value="Unassembled WGS sequence"/>
</dbReference>
<protein>
    <submittedName>
        <fullName evidence="6">IclR family transcriptional regulator</fullName>
    </submittedName>
</protein>
<dbReference type="InterPro" id="IPR029016">
    <property type="entry name" value="GAF-like_dom_sf"/>
</dbReference>
<dbReference type="PROSITE" id="PS51077">
    <property type="entry name" value="HTH_ICLR"/>
    <property type="match status" value="1"/>
</dbReference>
<dbReference type="Pfam" id="PF01614">
    <property type="entry name" value="IclR_C"/>
    <property type="match status" value="1"/>
</dbReference>
<dbReference type="SUPFAM" id="SSF55781">
    <property type="entry name" value="GAF domain-like"/>
    <property type="match status" value="1"/>
</dbReference>
<dbReference type="InterPro" id="IPR014757">
    <property type="entry name" value="Tscrpt_reg_IclR_C"/>
</dbReference>
<dbReference type="PROSITE" id="PS51078">
    <property type="entry name" value="ICLR_ED"/>
    <property type="match status" value="1"/>
</dbReference>
<dbReference type="EMBL" id="CATKSH010000031">
    <property type="protein sequence ID" value="CAI9122057.1"/>
    <property type="molecule type" value="Genomic_DNA"/>
</dbReference>
<evidence type="ECO:0000256" key="1">
    <source>
        <dbReference type="ARBA" id="ARBA00023015"/>
    </source>
</evidence>
<dbReference type="SUPFAM" id="SSF46785">
    <property type="entry name" value="Winged helix' DNA-binding domain"/>
    <property type="match status" value="1"/>
</dbReference>
<evidence type="ECO:0000259" key="5">
    <source>
        <dbReference type="PROSITE" id="PS51078"/>
    </source>
</evidence>
<dbReference type="InterPro" id="IPR005471">
    <property type="entry name" value="Tscrpt_reg_IclR_N"/>
</dbReference>
<dbReference type="RefSeq" id="WP_289842237.1">
    <property type="nucleotide sequence ID" value="NZ_CATKSH010000031.1"/>
</dbReference>
<dbReference type="Gene3D" id="1.10.10.10">
    <property type="entry name" value="Winged helix-like DNA-binding domain superfamily/Winged helix DNA-binding domain"/>
    <property type="match status" value="1"/>
</dbReference>
<dbReference type="Gene3D" id="3.30.450.40">
    <property type="match status" value="1"/>
</dbReference>
<dbReference type="InterPro" id="IPR036388">
    <property type="entry name" value="WH-like_DNA-bd_sf"/>
</dbReference>
<feature type="domain" description="HTH iclR-type" evidence="4">
    <location>
        <begin position="14"/>
        <end position="73"/>
    </location>
</feature>
<organism evidence="6 7">
    <name type="scientific">Brytella acorum</name>
    <dbReference type="NCBI Taxonomy" id="2959299"/>
    <lineage>
        <taxon>Bacteria</taxon>
        <taxon>Pseudomonadati</taxon>
        <taxon>Pseudomonadota</taxon>
        <taxon>Alphaproteobacteria</taxon>
        <taxon>Acetobacterales</taxon>
        <taxon>Acetobacteraceae</taxon>
        <taxon>Brytella</taxon>
    </lineage>
</organism>
<dbReference type="AlphaFoldDB" id="A0AA35Y4Q0"/>
<evidence type="ECO:0000256" key="2">
    <source>
        <dbReference type="ARBA" id="ARBA00023125"/>
    </source>
</evidence>
<keyword evidence="1" id="KW-0805">Transcription regulation</keyword>
<dbReference type="GO" id="GO:0045892">
    <property type="term" value="P:negative regulation of DNA-templated transcription"/>
    <property type="evidence" value="ECO:0007669"/>
    <property type="project" value="TreeGrafter"/>
</dbReference>
<proteinExistence type="predicted"/>
<dbReference type="GO" id="GO:0003700">
    <property type="term" value="F:DNA-binding transcription factor activity"/>
    <property type="evidence" value="ECO:0007669"/>
    <property type="project" value="TreeGrafter"/>
</dbReference>
<keyword evidence="3" id="KW-0804">Transcription</keyword>
<comment type="caution">
    <text evidence="6">The sequence shown here is derived from an EMBL/GenBank/DDBJ whole genome shotgun (WGS) entry which is preliminary data.</text>
</comment>